<dbReference type="GO" id="GO:0019185">
    <property type="term" value="C:snRNA-activating protein complex"/>
    <property type="evidence" value="ECO:0007669"/>
    <property type="project" value="TreeGrafter"/>
</dbReference>
<name>A0A803LAF5_CHEQI</name>
<dbReference type="Proteomes" id="UP000596660">
    <property type="component" value="Unplaced"/>
</dbReference>
<dbReference type="AlphaFoldDB" id="A0A803LAF5"/>
<protein>
    <submittedName>
        <fullName evidence="2">Uncharacterized protein</fullName>
    </submittedName>
</protein>
<evidence type="ECO:0000313" key="2">
    <source>
        <dbReference type="EnsemblPlants" id="AUR62008844-RA:cds"/>
    </source>
</evidence>
<dbReference type="PANTHER" id="PTHR15131:SF3">
    <property type="entry name" value="SNRNA-ACTIVATING PROTEIN COMPLEX SUBUNIT 1"/>
    <property type="match status" value="1"/>
</dbReference>
<organism evidence="2 3">
    <name type="scientific">Chenopodium quinoa</name>
    <name type="common">Quinoa</name>
    <dbReference type="NCBI Taxonomy" id="63459"/>
    <lineage>
        <taxon>Eukaryota</taxon>
        <taxon>Viridiplantae</taxon>
        <taxon>Streptophyta</taxon>
        <taxon>Embryophyta</taxon>
        <taxon>Tracheophyta</taxon>
        <taxon>Spermatophyta</taxon>
        <taxon>Magnoliopsida</taxon>
        <taxon>eudicotyledons</taxon>
        <taxon>Gunneridae</taxon>
        <taxon>Pentapetalae</taxon>
        <taxon>Caryophyllales</taxon>
        <taxon>Chenopodiaceae</taxon>
        <taxon>Chenopodioideae</taxon>
        <taxon>Atripliceae</taxon>
        <taxon>Chenopodium</taxon>
    </lineage>
</organism>
<dbReference type="InterPro" id="IPR019188">
    <property type="entry name" value="SNAPC1"/>
</dbReference>
<dbReference type="GO" id="GO:0043565">
    <property type="term" value="F:sequence-specific DNA binding"/>
    <property type="evidence" value="ECO:0007669"/>
    <property type="project" value="TreeGrafter"/>
</dbReference>
<dbReference type="OMA" id="QAWFIQS"/>
<reference evidence="2" key="2">
    <citation type="submission" date="2021-03" db="UniProtKB">
        <authorList>
            <consortium name="EnsemblPlants"/>
        </authorList>
    </citation>
    <scope>IDENTIFICATION</scope>
</reference>
<feature type="region of interest" description="Disordered" evidence="1">
    <location>
        <begin position="261"/>
        <end position="284"/>
    </location>
</feature>
<dbReference type="GO" id="GO:0042796">
    <property type="term" value="P:snRNA transcription by RNA polymerase III"/>
    <property type="evidence" value="ECO:0007669"/>
    <property type="project" value="TreeGrafter"/>
</dbReference>
<evidence type="ECO:0000256" key="1">
    <source>
        <dbReference type="SAM" id="MobiDB-lite"/>
    </source>
</evidence>
<dbReference type="Pfam" id="PF09808">
    <property type="entry name" value="SNAPC1"/>
    <property type="match status" value="1"/>
</dbReference>
<evidence type="ECO:0000313" key="3">
    <source>
        <dbReference type="Proteomes" id="UP000596660"/>
    </source>
</evidence>
<accession>A0A803LAF5</accession>
<dbReference type="OrthoDB" id="20127at2759"/>
<dbReference type="RefSeq" id="XP_021763365.1">
    <property type="nucleotide sequence ID" value="XM_021907673.1"/>
</dbReference>
<proteinExistence type="predicted"/>
<dbReference type="SMR" id="A0A803LAF5"/>
<sequence length="341" mass="39712">MDFSPFKLDLDELLKEFSEGELKTLADMKKLWLERKFSYIFEARPSTGLNIFMQVLYSHSISYMVSTNSLSLRLGALYVLYCLYETQPFKPPFKIYLSLGELRRLKALVVNAKENGIKVVSVLVKRMLEKNVFLFGFVNINDYSENERIKELVDVQNACIKKMHEKLLANTEIERCLHLDMGTELDLEVLRKMSKEYEGTKNLAFREAGRVVDIENIKHIADDRLTIGDEVQKINEEWGNQKEMFTQFIGTNQHSVVTHHERRERQHEQPMLLSASEQQQSDDELQHTGFMELLMGNESPLVNNGDIQQAQTELHSVPNEEQDYDLEYAKDLEDQLFSDML</sequence>
<reference evidence="2" key="1">
    <citation type="journal article" date="2017" name="Nature">
        <title>The genome of Chenopodium quinoa.</title>
        <authorList>
            <person name="Jarvis D.E."/>
            <person name="Ho Y.S."/>
            <person name="Lightfoot D.J."/>
            <person name="Schmoeckel S.M."/>
            <person name="Li B."/>
            <person name="Borm T.J.A."/>
            <person name="Ohyanagi H."/>
            <person name="Mineta K."/>
            <person name="Michell C.T."/>
            <person name="Saber N."/>
            <person name="Kharbatia N.M."/>
            <person name="Rupper R.R."/>
            <person name="Sharp A.R."/>
            <person name="Dally N."/>
            <person name="Boughton B.A."/>
            <person name="Woo Y.H."/>
            <person name="Gao G."/>
            <person name="Schijlen E.G.W.M."/>
            <person name="Guo X."/>
            <person name="Momin A.A."/>
            <person name="Negrao S."/>
            <person name="Al-Babili S."/>
            <person name="Gehring C."/>
            <person name="Roessner U."/>
            <person name="Jung C."/>
            <person name="Murphy K."/>
            <person name="Arold S.T."/>
            <person name="Gojobori T."/>
            <person name="van der Linden C.G."/>
            <person name="van Loo E.N."/>
            <person name="Jellen E.N."/>
            <person name="Maughan P.J."/>
            <person name="Tester M."/>
        </authorList>
    </citation>
    <scope>NUCLEOTIDE SEQUENCE [LARGE SCALE GENOMIC DNA]</scope>
    <source>
        <strain evidence="2">cv. PI 614886</strain>
    </source>
</reference>
<dbReference type="GeneID" id="110728058"/>
<gene>
    <name evidence="2" type="primary">LOC110728058</name>
</gene>
<dbReference type="EnsemblPlants" id="AUR62008844-RA">
    <property type="protein sequence ID" value="AUR62008844-RA:cds"/>
    <property type="gene ID" value="AUR62008844"/>
</dbReference>
<dbReference type="KEGG" id="cqi:110728058"/>
<keyword evidence="3" id="KW-1185">Reference proteome</keyword>
<dbReference type="PANTHER" id="PTHR15131">
    <property type="entry name" value="SMALL NUCLEAR RNA ACTIVATING COMPLEX, POLYPEPTIDE 1"/>
    <property type="match status" value="1"/>
</dbReference>
<dbReference type="Gramene" id="AUR62008844-RA">
    <property type="protein sequence ID" value="AUR62008844-RA:cds"/>
    <property type="gene ID" value="AUR62008844"/>
</dbReference>
<dbReference type="GO" id="GO:0042795">
    <property type="term" value="P:snRNA transcription by RNA polymerase II"/>
    <property type="evidence" value="ECO:0007669"/>
    <property type="project" value="TreeGrafter"/>
</dbReference>